<dbReference type="Proteomes" id="UP001169069">
    <property type="component" value="Unassembled WGS sequence"/>
</dbReference>
<comment type="caution">
    <text evidence="2">The sequence shown here is derived from an EMBL/GenBank/DDBJ whole genome shotgun (WGS) entry which is preliminary data.</text>
</comment>
<keyword evidence="1" id="KW-0472">Membrane</keyword>
<keyword evidence="1" id="KW-0812">Transmembrane</keyword>
<name>A0ABT7QZN3_9BACT</name>
<feature type="transmembrane region" description="Helical" evidence="1">
    <location>
        <begin position="182"/>
        <end position="201"/>
    </location>
</feature>
<evidence type="ECO:0000313" key="2">
    <source>
        <dbReference type="EMBL" id="MDM5272309.1"/>
    </source>
</evidence>
<protein>
    <recommendedName>
        <fullName evidence="4">TPM domain-containing protein</fullName>
    </recommendedName>
</protein>
<evidence type="ECO:0000256" key="1">
    <source>
        <dbReference type="SAM" id="Phobius"/>
    </source>
</evidence>
<dbReference type="RefSeq" id="WP_289414103.1">
    <property type="nucleotide sequence ID" value="NZ_JAQIBD010000003.1"/>
</dbReference>
<keyword evidence="1" id="KW-1133">Transmembrane helix</keyword>
<keyword evidence="3" id="KW-1185">Reference proteome</keyword>
<evidence type="ECO:0000313" key="3">
    <source>
        <dbReference type="Proteomes" id="UP001169069"/>
    </source>
</evidence>
<organism evidence="2 3">
    <name type="scientific">Sulfurovum zhangzhouensis</name>
    <dbReference type="NCBI Taxonomy" id="3019067"/>
    <lineage>
        <taxon>Bacteria</taxon>
        <taxon>Pseudomonadati</taxon>
        <taxon>Campylobacterota</taxon>
        <taxon>Epsilonproteobacteria</taxon>
        <taxon>Campylobacterales</taxon>
        <taxon>Sulfurovaceae</taxon>
        <taxon>Sulfurovum</taxon>
    </lineage>
</organism>
<dbReference type="EMBL" id="JAQIBD010000003">
    <property type="protein sequence ID" value="MDM5272309.1"/>
    <property type="molecule type" value="Genomic_DNA"/>
</dbReference>
<evidence type="ECO:0008006" key="4">
    <source>
        <dbReference type="Google" id="ProtNLM"/>
    </source>
</evidence>
<sequence length="209" mass="23584">MSKAQVRVTLLALLLPLLLNATHILYNNILKPEVSTNIEKMGTELSAKTGINAYVVATNEPFPERYNLVEYSKKYEDNMSKPYVLFIFAPYAVITNESRQKGRVGFIASSSEVKKLYDYDEVRDAAIDVVAAKDQNSDEDKHNIGVLQGYSELADQIGKSMGVKMTTTIPDDTSFVINILKIFVYTGSIFVFWIFLLRPLIMRIKNGKQ</sequence>
<reference evidence="2" key="1">
    <citation type="submission" date="2023-01" db="EMBL/GenBank/DDBJ databases">
        <title>Sulfurovum sp. zt1-1 genome assembly.</title>
        <authorList>
            <person name="Wang J."/>
        </authorList>
    </citation>
    <scope>NUCLEOTIDE SEQUENCE</scope>
    <source>
        <strain evidence="2">Zt1-1</strain>
    </source>
</reference>
<accession>A0ABT7QZN3</accession>
<proteinExistence type="predicted"/>
<gene>
    <name evidence="2" type="ORF">PGH07_08955</name>
</gene>